<dbReference type="FunFam" id="3.60.20.10:FF:000055">
    <property type="entry name" value="Proteasome subunit alpha type"/>
    <property type="match status" value="1"/>
</dbReference>
<proteinExistence type="inferred from homology"/>
<dbReference type="Gene3D" id="3.60.20.10">
    <property type="entry name" value="Glutamine Phosphoribosylpyrophosphate, subunit 1, domain 1"/>
    <property type="match status" value="1"/>
</dbReference>
<dbReference type="InterPro" id="IPR029055">
    <property type="entry name" value="Ntn_hydrolases_N"/>
</dbReference>
<dbReference type="PANTHER" id="PTHR11599">
    <property type="entry name" value="PROTEASOME SUBUNIT ALPHA/BETA"/>
    <property type="match status" value="1"/>
</dbReference>
<dbReference type="Pfam" id="PF10584">
    <property type="entry name" value="Proteasome_A_N"/>
    <property type="match status" value="1"/>
</dbReference>
<dbReference type="Pfam" id="PF00227">
    <property type="entry name" value="Proteasome"/>
    <property type="match status" value="1"/>
</dbReference>
<keyword evidence="13" id="KW-1185">Reference proteome</keyword>
<accession>I1GSE6</accession>
<evidence type="ECO:0000259" key="10">
    <source>
        <dbReference type="SMART" id="SM00948"/>
    </source>
</evidence>
<dbReference type="AlphaFoldDB" id="I1GSE6"/>
<evidence type="ECO:0000256" key="7">
    <source>
        <dbReference type="ARBA" id="ARBA00026071"/>
    </source>
</evidence>
<keyword evidence="4" id="KW-0963">Cytoplasm</keyword>
<dbReference type="InterPro" id="IPR050115">
    <property type="entry name" value="Proteasome_alpha"/>
</dbReference>
<dbReference type="InterPro" id="IPR023332">
    <property type="entry name" value="Proteasome_alpha-type"/>
</dbReference>
<dbReference type="Proteomes" id="UP000008810">
    <property type="component" value="Chromosome 1"/>
</dbReference>
<evidence type="ECO:0000256" key="9">
    <source>
        <dbReference type="SAM" id="MobiDB-lite"/>
    </source>
</evidence>
<dbReference type="SUPFAM" id="SSF56235">
    <property type="entry name" value="N-terminal nucleophile aminohydrolases (Ntn hydrolases)"/>
    <property type="match status" value="1"/>
</dbReference>
<dbReference type="eggNOG" id="KOG0182">
    <property type="taxonomic scope" value="Eukaryota"/>
</dbReference>
<dbReference type="GO" id="GO:0019773">
    <property type="term" value="C:proteasome core complex, alpha-subunit complex"/>
    <property type="evidence" value="ECO:0000318"/>
    <property type="project" value="GO_Central"/>
</dbReference>
<feature type="region of interest" description="Disordered" evidence="9">
    <location>
        <begin position="1"/>
        <end position="31"/>
    </location>
</feature>
<evidence type="ECO:0000256" key="4">
    <source>
        <dbReference type="ARBA" id="ARBA00022490"/>
    </source>
</evidence>
<reference evidence="11" key="2">
    <citation type="submission" date="2017-06" db="EMBL/GenBank/DDBJ databases">
        <title>WGS assembly of Brachypodium distachyon.</title>
        <authorList>
            <consortium name="The International Brachypodium Initiative"/>
            <person name="Lucas S."/>
            <person name="Harmon-Smith M."/>
            <person name="Lail K."/>
            <person name="Tice H."/>
            <person name="Grimwood J."/>
            <person name="Bruce D."/>
            <person name="Barry K."/>
            <person name="Shu S."/>
            <person name="Lindquist E."/>
            <person name="Wang M."/>
            <person name="Pitluck S."/>
            <person name="Vogel J.P."/>
            <person name="Garvin D.F."/>
            <person name="Mockler T.C."/>
            <person name="Schmutz J."/>
            <person name="Rokhsar D."/>
            <person name="Bevan M.W."/>
        </authorList>
    </citation>
    <scope>NUCLEOTIDE SEQUENCE</scope>
    <source>
        <strain evidence="11">Bd21</strain>
    </source>
</reference>
<name>I1GSE6_BRADI</name>
<evidence type="ECO:0000313" key="13">
    <source>
        <dbReference type="Proteomes" id="UP000008810"/>
    </source>
</evidence>
<evidence type="ECO:0000256" key="3">
    <source>
        <dbReference type="ARBA" id="ARBA00004496"/>
    </source>
</evidence>
<dbReference type="EnsemblPlants" id="KQK15274">
    <property type="protein sequence ID" value="KQK15274"/>
    <property type="gene ID" value="BRADI_1g21570v3"/>
</dbReference>
<sequence length="263" mass="28076">MSSAGGGGVLGVGASSSRGGGTARKGPGHDRRITVFSPEGRLYQLEYAFNAVKLAGITSVAVRGVDSVTVFTQHDKDPIDPLLDRTDPVFSRVFAITERLGIVATGMAADGRALVHEARNQAAEFRFKWGYEIPPRVLAQWIADRAQIRTQHAGMRPYGVVAMIFGIDGEKGTLFTCDPAGICLGCKAASAGLKDSEAIKYLEEKMSGNPSLSFEATSEMAAFALRHVLGDINSLDIEVGSVEKEEPVLRVFLPAAGQEKHRG</sequence>
<dbReference type="EMBL" id="CM000880">
    <property type="protein sequence ID" value="KQK15274.1"/>
    <property type="molecule type" value="Genomic_DNA"/>
</dbReference>
<evidence type="ECO:0000256" key="5">
    <source>
        <dbReference type="ARBA" id="ARBA00022942"/>
    </source>
</evidence>
<evidence type="ECO:0000313" key="12">
    <source>
        <dbReference type="EnsemblPlants" id="KQK15274"/>
    </source>
</evidence>
<dbReference type="InterPro" id="IPR001353">
    <property type="entry name" value="Proteasome_sua/b"/>
</dbReference>
<comment type="similarity">
    <text evidence="8">Belongs to the peptidase T1A family.</text>
</comment>
<dbReference type="HOGENOM" id="CLU_035750_9_0_1"/>
<evidence type="ECO:0000256" key="1">
    <source>
        <dbReference type="ARBA" id="ARBA00002000"/>
    </source>
</evidence>
<keyword evidence="6" id="KW-0539">Nucleus</keyword>
<dbReference type="PROSITE" id="PS51475">
    <property type="entry name" value="PROTEASOME_ALPHA_2"/>
    <property type="match status" value="1"/>
</dbReference>
<dbReference type="GO" id="GO:0005634">
    <property type="term" value="C:nucleus"/>
    <property type="evidence" value="ECO:0000318"/>
    <property type="project" value="GO_Central"/>
</dbReference>
<comment type="function">
    <text evidence="1">The proteasome is a multicatalytic proteinase complex which is characterized by its ability to cleave peptides with Arg, Phe, Tyr, Leu, and Glu adjacent to the leaving group at neutral or slightly basic pH. The proteasome has an ATP-dependent proteolytic activity.</text>
</comment>
<dbReference type="RefSeq" id="XP_010235676.1">
    <property type="nucleotide sequence ID" value="XM_010237374.3"/>
</dbReference>
<dbReference type="InterPro" id="IPR000426">
    <property type="entry name" value="Proteasome_asu_N"/>
</dbReference>
<feature type="domain" description="Proteasome alpha-type subunits" evidence="10">
    <location>
        <begin position="29"/>
        <end position="51"/>
    </location>
</feature>
<dbReference type="GO" id="GO:0005829">
    <property type="term" value="C:cytosol"/>
    <property type="evidence" value="ECO:0000318"/>
    <property type="project" value="GO_Central"/>
</dbReference>
<organism evidence="12">
    <name type="scientific">Brachypodium distachyon</name>
    <name type="common">Purple false brome</name>
    <name type="synonym">Trachynia distachya</name>
    <dbReference type="NCBI Taxonomy" id="15368"/>
    <lineage>
        <taxon>Eukaryota</taxon>
        <taxon>Viridiplantae</taxon>
        <taxon>Streptophyta</taxon>
        <taxon>Embryophyta</taxon>
        <taxon>Tracheophyta</taxon>
        <taxon>Spermatophyta</taxon>
        <taxon>Magnoliopsida</taxon>
        <taxon>Liliopsida</taxon>
        <taxon>Poales</taxon>
        <taxon>Poaceae</taxon>
        <taxon>BOP clade</taxon>
        <taxon>Pooideae</taxon>
        <taxon>Stipodae</taxon>
        <taxon>Brachypodieae</taxon>
        <taxon>Brachypodium</taxon>
    </lineage>
</organism>
<reference evidence="12" key="3">
    <citation type="submission" date="2018-08" db="UniProtKB">
        <authorList>
            <consortium name="EnsemblPlants"/>
        </authorList>
    </citation>
    <scope>IDENTIFICATION</scope>
    <source>
        <strain evidence="12">cv. Bd21</strain>
    </source>
</reference>
<feature type="compositionally biased region" description="Gly residues" evidence="9">
    <location>
        <begin position="1"/>
        <end position="11"/>
    </location>
</feature>
<dbReference type="GO" id="GO:0043161">
    <property type="term" value="P:proteasome-mediated ubiquitin-dependent protein catabolic process"/>
    <property type="evidence" value="ECO:0000318"/>
    <property type="project" value="GO_Central"/>
</dbReference>
<reference evidence="11 12" key="1">
    <citation type="journal article" date="2010" name="Nature">
        <title>Genome sequencing and analysis of the model grass Brachypodium distachyon.</title>
        <authorList>
            <consortium name="International Brachypodium Initiative"/>
        </authorList>
    </citation>
    <scope>NUCLEOTIDE SEQUENCE [LARGE SCALE GENOMIC DNA]</scope>
    <source>
        <strain evidence="11">Bd21</strain>
        <strain evidence="12">cv. Bd21</strain>
    </source>
</reference>
<gene>
    <name evidence="12" type="primary">LOC100843719</name>
    <name evidence="11" type="ORF">BRADI_1g21570v3</name>
</gene>
<dbReference type="Gramene" id="KQK15274">
    <property type="protein sequence ID" value="KQK15274"/>
    <property type="gene ID" value="BRADI_1g21570v3"/>
</dbReference>
<evidence type="ECO:0000256" key="2">
    <source>
        <dbReference type="ARBA" id="ARBA00004123"/>
    </source>
</evidence>
<dbReference type="OMA" id="FQWGYEM"/>
<dbReference type="OrthoDB" id="431557at2759"/>
<evidence type="ECO:0000256" key="6">
    <source>
        <dbReference type="ARBA" id="ARBA00023242"/>
    </source>
</evidence>
<comment type="subcellular location">
    <subcellularLocation>
        <location evidence="3">Cytoplasm</location>
    </subcellularLocation>
    <subcellularLocation>
        <location evidence="2">Nucleus</location>
    </subcellularLocation>
</comment>
<dbReference type="MEROPS" id="T01.971"/>
<protein>
    <recommendedName>
        <fullName evidence="10">Proteasome alpha-type subunits domain-containing protein</fullName>
    </recommendedName>
</protein>
<comment type="subunit">
    <text evidence="7">The 26S proteasome consists of a 20S proteasome core and two 19S regulatory subunits. The 20S proteasome core is composed of 28 subunits that are arranged in four stacked rings, resulting in a barrel-shaped structure. The two end rings are each formed by seven alpha subunits, and the two central rings are each formed by seven beta subunits. The catalytic chamber with the active sites is on the inside of the barrel.</text>
</comment>
<keyword evidence="5 8" id="KW-0647">Proteasome</keyword>
<dbReference type="STRING" id="15368.I1GSE6"/>
<evidence type="ECO:0000256" key="8">
    <source>
        <dbReference type="PROSITE-ProRule" id="PRU00808"/>
    </source>
</evidence>
<evidence type="ECO:0000313" key="11">
    <source>
        <dbReference type="EMBL" id="KQK15274.1"/>
    </source>
</evidence>
<dbReference type="GeneID" id="100843719"/>
<dbReference type="SMART" id="SM00948">
    <property type="entry name" value="Proteasome_A_N"/>
    <property type="match status" value="1"/>
</dbReference>